<name>A0A2H1W5S9_SPOFR</name>
<gene>
    <name evidence="2" type="ORF">SFRICE_005410</name>
</gene>
<proteinExistence type="predicted"/>
<feature type="region of interest" description="Disordered" evidence="1">
    <location>
        <begin position="1"/>
        <end position="46"/>
    </location>
</feature>
<reference evidence="2" key="1">
    <citation type="submission" date="2016-07" db="EMBL/GenBank/DDBJ databases">
        <authorList>
            <person name="Bretaudeau A."/>
        </authorList>
    </citation>
    <scope>NUCLEOTIDE SEQUENCE</scope>
    <source>
        <strain evidence="2">Rice</strain>
        <tissue evidence="2">Whole body</tissue>
    </source>
</reference>
<sequence length="115" mass="12422">MQAKGCSATVSAGLRTASKDNSPPDQNQTRAGPSAPLHPVSVSSSAPVNDATEVVLVSFSRHRHKESSRIAQPTIWPPNNATLLARIKMACGTSYERLYFMSAITILLRRMMLLG</sequence>
<evidence type="ECO:0000256" key="1">
    <source>
        <dbReference type="SAM" id="MobiDB-lite"/>
    </source>
</evidence>
<evidence type="ECO:0000313" key="2">
    <source>
        <dbReference type="EMBL" id="SOQ48455.1"/>
    </source>
</evidence>
<dbReference type="EMBL" id="ODYU01006524">
    <property type="protein sequence ID" value="SOQ48455.1"/>
    <property type="molecule type" value="Genomic_DNA"/>
</dbReference>
<accession>A0A2H1W5S9</accession>
<organism evidence="2">
    <name type="scientific">Spodoptera frugiperda</name>
    <name type="common">Fall armyworm</name>
    <dbReference type="NCBI Taxonomy" id="7108"/>
    <lineage>
        <taxon>Eukaryota</taxon>
        <taxon>Metazoa</taxon>
        <taxon>Ecdysozoa</taxon>
        <taxon>Arthropoda</taxon>
        <taxon>Hexapoda</taxon>
        <taxon>Insecta</taxon>
        <taxon>Pterygota</taxon>
        <taxon>Neoptera</taxon>
        <taxon>Endopterygota</taxon>
        <taxon>Lepidoptera</taxon>
        <taxon>Glossata</taxon>
        <taxon>Ditrysia</taxon>
        <taxon>Noctuoidea</taxon>
        <taxon>Noctuidae</taxon>
        <taxon>Amphipyrinae</taxon>
        <taxon>Spodoptera</taxon>
    </lineage>
</organism>
<dbReference type="AlphaFoldDB" id="A0A2H1W5S9"/>
<feature type="compositionally biased region" description="Polar residues" evidence="1">
    <location>
        <begin position="19"/>
        <end position="31"/>
    </location>
</feature>
<protein>
    <submittedName>
        <fullName evidence="2">SFRICE_005410</fullName>
    </submittedName>
</protein>